<reference evidence="1" key="1">
    <citation type="journal article" date="2022" name="bioRxiv">
        <title>Sequencing and chromosome-scale assembly of the giantPleurodeles waltlgenome.</title>
        <authorList>
            <person name="Brown T."/>
            <person name="Elewa A."/>
            <person name="Iarovenko S."/>
            <person name="Subramanian E."/>
            <person name="Araus A.J."/>
            <person name="Petzold A."/>
            <person name="Susuki M."/>
            <person name="Suzuki K.-i.T."/>
            <person name="Hayashi T."/>
            <person name="Toyoda A."/>
            <person name="Oliveira C."/>
            <person name="Osipova E."/>
            <person name="Leigh N.D."/>
            <person name="Simon A."/>
            <person name="Yun M.H."/>
        </authorList>
    </citation>
    <scope>NUCLEOTIDE SEQUENCE</scope>
    <source>
        <strain evidence="1">20211129_DDA</strain>
        <tissue evidence="1">Liver</tissue>
    </source>
</reference>
<organism evidence="1 2">
    <name type="scientific">Pleurodeles waltl</name>
    <name type="common">Iberian ribbed newt</name>
    <dbReference type="NCBI Taxonomy" id="8319"/>
    <lineage>
        <taxon>Eukaryota</taxon>
        <taxon>Metazoa</taxon>
        <taxon>Chordata</taxon>
        <taxon>Craniata</taxon>
        <taxon>Vertebrata</taxon>
        <taxon>Euteleostomi</taxon>
        <taxon>Amphibia</taxon>
        <taxon>Batrachia</taxon>
        <taxon>Caudata</taxon>
        <taxon>Salamandroidea</taxon>
        <taxon>Salamandridae</taxon>
        <taxon>Pleurodelinae</taxon>
        <taxon>Pleurodeles</taxon>
    </lineage>
</organism>
<dbReference type="EMBL" id="JANPWB010000012">
    <property type="protein sequence ID" value="KAJ1116144.1"/>
    <property type="molecule type" value="Genomic_DNA"/>
</dbReference>
<dbReference type="AlphaFoldDB" id="A0AAV7NKV2"/>
<name>A0AAV7NKV2_PLEWA</name>
<protein>
    <submittedName>
        <fullName evidence="1">Uncharacterized protein</fullName>
    </submittedName>
</protein>
<gene>
    <name evidence="1" type="ORF">NDU88_004363</name>
</gene>
<comment type="caution">
    <text evidence="1">The sequence shown here is derived from an EMBL/GenBank/DDBJ whole genome shotgun (WGS) entry which is preliminary data.</text>
</comment>
<accession>A0AAV7NKV2</accession>
<dbReference type="Proteomes" id="UP001066276">
    <property type="component" value="Chromosome 8"/>
</dbReference>
<proteinExistence type="predicted"/>
<evidence type="ECO:0000313" key="1">
    <source>
        <dbReference type="EMBL" id="KAJ1116144.1"/>
    </source>
</evidence>
<sequence length="178" mass="19745">MFDRGPLRDTIECQPMLVGPQHQESSVRGWGFLRCLVKDTTMQVMCESGRRTAHITPTTQSQSVVSLSGTGACYHPCRSPRHCPWMSRMQTREGLGFLGLSLSQCPCAVSPRPVEELELLQHGFLYAIPLVFFRVGASALPLESDAEFAHKNPGSGGVWGFEEMQALVVDNFQFGREN</sequence>
<evidence type="ECO:0000313" key="2">
    <source>
        <dbReference type="Proteomes" id="UP001066276"/>
    </source>
</evidence>
<keyword evidence="2" id="KW-1185">Reference proteome</keyword>